<dbReference type="InterPro" id="IPR000210">
    <property type="entry name" value="BTB/POZ_dom"/>
</dbReference>
<dbReference type="VEuPathDB" id="FungiDB:Z520_01539"/>
<protein>
    <recommendedName>
        <fullName evidence="2">BTB domain-containing protein</fullName>
    </recommendedName>
</protein>
<dbReference type="RefSeq" id="XP_016637194.1">
    <property type="nucleotide sequence ID" value="XM_016772055.1"/>
</dbReference>
<dbReference type="STRING" id="1442371.A0A0D2J119"/>
<dbReference type="PANTHER" id="PTHR47843">
    <property type="entry name" value="BTB DOMAIN-CONTAINING PROTEIN-RELATED"/>
    <property type="match status" value="1"/>
</dbReference>
<feature type="region of interest" description="Disordered" evidence="1">
    <location>
        <begin position="106"/>
        <end position="128"/>
    </location>
</feature>
<dbReference type="OrthoDB" id="9997739at2759"/>
<dbReference type="Gene3D" id="3.30.710.10">
    <property type="entry name" value="Potassium Channel Kv1.1, Chain A"/>
    <property type="match status" value="1"/>
</dbReference>
<evidence type="ECO:0000313" key="4">
    <source>
        <dbReference type="Proteomes" id="UP000053411"/>
    </source>
</evidence>
<feature type="domain" description="BTB" evidence="2">
    <location>
        <begin position="14"/>
        <end position="83"/>
    </location>
</feature>
<evidence type="ECO:0000259" key="2">
    <source>
        <dbReference type="PROSITE" id="PS50097"/>
    </source>
</evidence>
<sequence>MQCSTSLSEALNSTTFQFLVGSERKAFNVHSMLVVQLSPVFAALINGKMVESIERRAVLDDIDQETFLRFCEYAYKGDFSVPPPTTVVRQKLSSSMPLETINDKFTPDHQEHLSTGAQVGKEDGSGEGDEGLITLAKDLRPPVHHNHCKPAWKQRIYRPVSWLRGARVHRDSGLHATDPQINIPVTSNIPEPGSKLAMDWARFCSVASDWKGPIFHPYRNCPPSESLTETLLSQARLYVFADRYVVESLKALVLYKMRRTLASLKLFFERVPEVFGLVQYVYENTREGDDLRLLLTQFAACVIPVLLQHPDWDRFIREQRTFTWDLLQHLRESVEAVDCQERGLIT</sequence>
<dbReference type="Pfam" id="PF00651">
    <property type="entry name" value="BTB"/>
    <property type="match status" value="1"/>
</dbReference>
<gene>
    <name evidence="3" type="ORF">Z520_01539</name>
</gene>
<dbReference type="EMBL" id="KN848063">
    <property type="protein sequence ID" value="KIY03072.1"/>
    <property type="molecule type" value="Genomic_DNA"/>
</dbReference>
<accession>A0A0D2J119</accession>
<reference evidence="3 4" key="1">
    <citation type="submission" date="2015-01" db="EMBL/GenBank/DDBJ databases">
        <title>The Genome Sequence of Fonsecaea multimorphosa CBS 102226.</title>
        <authorList>
            <consortium name="The Broad Institute Genomics Platform"/>
            <person name="Cuomo C."/>
            <person name="de Hoog S."/>
            <person name="Gorbushina A."/>
            <person name="Stielow B."/>
            <person name="Teixiera M."/>
            <person name="Abouelleil A."/>
            <person name="Chapman S.B."/>
            <person name="Priest M."/>
            <person name="Young S.K."/>
            <person name="Wortman J."/>
            <person name="Nusbaum C."/>
            <person name="Birren B."/>
        </authorList>
    </citation>
    <scope>NUCLEOTIDE SEQUENCE [LARGE SCALE GENOMIC DNA]</scope>
    <source>
        <strain evidence="3 4">CBS 102226</strain>
    </source>
</reference>
<dbReference type="Proteomes" id="UP000053411">
    <property type="component" value="Unassembled WGS sequence"/>
</dbReference>
<dbReference type="SUPFAM" id="SSF54695">
    <property type="entry name" value="POZ domain"/>
    <property type="match status" value="1"/>
</dbReference>
<dbReference type="AlphaFoldDB" id="A0A0D2J119"/>
<name>A0A0D2J119_9EURO</name>
<organism evidence="3 4">
    <name type="scientific">Fonsecaea multimorphosa CBS 102226</name>
    <dbReference type="NCBI Taxonomy" id="1442371"/>
    <lineage>
        <taxon>Eukaryota</taxon>
        <taxon>Fungi</taxon>
        <taxon>Dikarya</taxon>
        <taxon>Ascomycota</taxon>
        <taxon>Pezizomycotina</taxon>
        <taxon>Eurotiomycetes</taxon>
        <taxon>Chaetothyriomycetidae</taxon>
        <taxon>Chaetothyriales</taxon>
        <taxon>Herpotrichiellaceae</taxon>
        <taxon>Fonsecaea</taxon>
    </lineage>
</organism>
<evidence type="ECO:0000313" key="3">
    <source>
        <dbReference type="EMBL" id="KIY03072.1"/>
    </source>
</evidence>
<dbReference type="GeneID" id="27707285"/>
<keyword evidence="4" id="KW-1185">Reference proteome</keyword>
<dbReference type="PROSITE" id="PS50097">
    <property type="entry name" value="BTB"/>
    <property type="match status" value="1"/>
</dbReference>
<proteinExistence type="predicted"/>
<dbReference type="InterPro" id="IPR011333">
    <property type="entry name" value="SKP1/BTB/POZ_sf"/>
</dbReference>
<evidence type="ECO:0000256" key="1">
    <source>
        <dbReference type="SAM" id="MobiDB-lite"/>
    </source>
</evidence>